<sequence>MSIYVVLATLLPQTTVPKSKLIMAATGSGVLRGEEHKNSHAYQYDLNDKLAENTSSVDEFDVFSKTELDLAKAKRVYQALKSRLDKERNTFQDKTSALEDRVFELESRLHQSKIERLAKEEEARVRQSTLEAEGKRERTRNGLLEEELRETKDIWTQRLTEERKTWQKKLSDKVASLQSQIEEAKTLHAEELKETKDIWAQRLSGERKAWQQKVSEKVELLQGQIDDARHHYTSQIQTLQEDLRDALAGRCQTQEELDVTKTLLREEASQRRSLQTEVEELKAKYRRCMELAAELISIKDTGVTSRSGTGNSSSMPLATVPTRTASTSTSTSRFNSSSVRLSTENDVLKKQLKLTQVLLDEELRKNHSLRQSLARLNV</sequence>
<feature type="coiled-coil region" evidence="1">
    <location>
        <begin position="264"/>
        <end position="291"/>
    </location>
</feature>
<keyword evidence="1" id="KW-0175">Coiled coil</keyword>
<feature type="compositionally biased region" description="Low complexity" evidence="2">
    <location>
        <begin position="322"/>
        <end position="336"/>
    </location>
</feature>
<dbReference type="EMBL" id="AZIL01000932">
    <property type="protein sequence ID" value="EWM25486.1"/>
    <property type="molecule type" value="Genomic_DNA"/>
</dbReference>
<protein>
    <submittedName>
        <fullName evidence="3">Uncharacterized protein</fullName>
    </submittedName>
</protein>
<organism evidence="3 4">
    <name type="scientific">Nannochloropsis gaditana</name>
    <dbReference type="NCBI Taxonomy" id="72520"/>
    <lineage>
        <taxon>Eukaryota</taxon>
        <taxon>Sar</taxon>
        <taxon>Stramenopiles</taxon>
        <taxon>Ochrophyta</taxon>
        <taxon>Eustigmatophyceae</taxon>
        <taxon>Eustigmatales</taxon>
        <taxon>Monodopsidaceae</taxon>
        <taxon>Nannochloropsis</taxon>
    </lineage>
</organism>
<feature type="compositionally biased region" description="Polar residues" evidence="2">
    <location>
        <begin position="303"/>
        <end position="316"/>
    </location>
</feature>
<dbReference type="OrthoDB" id="10309000at2759"/>
<evidence type="ECO:0000256" key="1">
    <source>
        <dbReference type="SAM" id="Coils"/>
    </source>
</evidence>
<evidence type="ECO:0000313" key="4">
    <source>
        <dbReference type="Proteomes" id="UP000019335"/>
    </source>
</evidence>
<feature type="region of interest" description="Disordered" evidence="2">
    <location>
        <begin position="303"/>
        <end position="336"/>
    </location>
</feature>
<gene>
    <name evidence="3" type="ORF">Naga_100236g3</name>
</gene>
<accession>W7TXX9</accession>
<name>W7TXX9_9STRA</name>
<evidence type="ECO:0000313" key="3">
    <source>
        <dbReference type="EMBL" id="EWM25486.1"/>
    </source>
</evidence>
<feature type="coiled-coil region" evidence="1">
    <location>
        <begin position="167"/>
        <end position="194"/>
    </location>
</feature>
<keyword evidence="4" id="KW-1185">Reference proteome</keyword>
<dbReference type="Proteomes" id="UP000019335">
    <property type="component" value="Chromosome 11"/>
</dbReference>
<dbReference type="AlphaFoldDB" id="W7TXX9"/>
<evidence type="ECO:0000256" key="2">
    <source>
        <dbReference type="SAM" id="MobiDB-lite"/>
    </source>
</evidence>
<comment type="caution">
    <text evidence="3">The sequence shown here is derived from an EMBL/GenBank/DDBJ whole genome shotgun (WGS) entry which is preliminary data.</text>
</comment>
<proteinExistence type="predicted"/>
<reference evidence="3 4" key="1">
    <citation type="journal article" date="2014" name="Mol. Plant">
        <title>Chromosome Scale Genome Assembly and Transcriptome Profiling of Nannochloropsis gaditana in Nitrogen Depletion.</title>
        <authorList>
            <person name="Corteggiani Carpinelli E."/>
            <person name="Telatin A."/>
            <person name="Vitulo N."/>
            <person name="Forcato C."/>
            <person name="D'Angelo M."/>
            <person name="Schiavon R."/>
            <person name="Vezzi A."/>
            <person name="Giacometti G.M."/>
            <person name="Morosinotto T."/>
            <person name="Valle G."/>
        </authorList>
    </citation>
    <scope>NUCLEOTIDE SEQUENCE [LARGE SCALE GENOMIC DNA]</scope>
    <source>
        <strain evidence="3 4">B-31</strain>
    </source>
</reference>